<organism evidence="1">
    <name type="scientific">Thermofilum pendens</name>
    <dbReference type="NCBI Taxonomy" id="2269"/>
    <lineage>
        <taxon>Archaea</taxon>
        <taxon>Thermoproteota</taxon>
        <taxon>Thermoprotei</taxon>
        <taxon>Thermofilales</taxon>
        <taxon>Thermofilaceae</taxon>
        <taxon>Thermofilum</taxon>
    </lineage>
</organism>
<evidence type="ECO:0000313" key="1">
    <source>
        <dbReference type="EMBL" id="HGI42763.1"/>
    </source>
</evidence>
<comment type="caution">
    <text evidence="1">The sequence shown here is derived from an EMBL/GenBank/DDBJ whole genome shotgun (WGS) entry which is preliminary data.</text>
</comment>
<gene>
    <name evidence="1" type="ORF">ENV17_00010</name>
</gene>
<sequence>MAVRWSVKTLRDWVERCAELEGWDACSRAVEEAYGRWQYKVPYAFFSEGVFRDILLRIPSDRAWEAYSLLCQSRGEIPFDEKLYELLELIFTKVLESLTTPENKIHARAILEVIRLAKLLSSPILRE</sequence>
<protein>
    <submittedName>
        <fullName evidence="1">Uncharacterized protein</fullName>
    </submittedName>
</protein>
<reference evidence="1" key="1">
    <citation type="journal article" date="2020" name="mSystems">
        <title>Genome- and Community-Level Interaction Insights into Carbon Utilization and Element Cycling Functions of Hydrothermarchaeota in Hydrothermal Sediment.</title>
        <authorList>
            <person name="Zhou Z."/>
            <person name="Liu Y."/>
            <person name="Xu W."/>
            <person name="Pan J."/>
            <person name="Luo Z.H."/>
            <person name="Li M."/>
        </authorList>
    </citation>
    <scope>NUCLEOTIDE SEQUENCE [LARGE SCALE GENOMIC DNA]</scope>
    <source>
        <strain evidence="1">SpSt-735</strain>
    </source>
</reference>
<accession>A0A7C4B8C0</accession>
<proteinExistence type="predicted"/>
<dbReference type="AlphaFoldDB" id="A0A7C4B8C0"/>
<name>A0A7C4B8C0_THEPE</name>
<dbReference type="EMBL" id="DTFI01000001">
    <property type="protein sequence ID" value="HGI42763.1"/>
    <property type="molecule type" value="Genomic_DNA"/>
</dbReference>